<reference evidence="1" key="1">
    <citation type="journal article" date="2019" name="PLoS Negl. Trop. Dis.">
        <title>Revisiting the worldwide diversity of Leptospira species in the environment.</title>
        <authorList>
            <person name="Vincent A.T."/>
            <person name="Schiettekatte O."/>
            <person name="Bourhy P."/>
            <person name="Veyrier F.J."/>
            <person name="Picardeau M."/>
        </authorList>
    </citation>
    <scope>NUCLEOTIDE SEQUENCE [LARGE SCALE GENOMIC DNA]</scope>
    <source>
        <strain evidence="1">201601109</strain>
    </source>
</reference>
<dbReference type="OrthoDB" id="334349at2"/>
<comment type="caution">
    <text evidence="1">The sequence shown here is derived from an EMBL/GenBank/DDBJ whole genome shotgun (WGS) entry which is preliminary data.</text>
</comment>
<gene>
    <name evidence="1" type="ORF">EHR08_16885</name>
</gene>
<evidence type="ECO:0000313" key="1">
    <source>
        <dbReference type="EMBL" id="TGN13004.1"/>
    </source>
</evidence>
<evidence type="ECO:0000313" key="2">
    <source>
        <dbReference type="Proteomes" id="UP000297649"/>
    </source>
</evidence>
<dbReference type="Gene3D" id="3.30.70.100">
    <property type="match status" value="1"/>
</dbReference>
<dbReference type="InterPro" id="IPR011008">
    <property type="entry name" value="Dimeric_a/b-barrel"/>
</dbReference>
<protein>
    <submittedName>
        <fullName evidence="1">Antibiotic biosynthesis monooxygenase</fullName>
    </submittedName>
</protein>
<organism evidence="1 2">
    <name type="scientific">Leptospira bandrabouensis</name>
    <dbReference type="NCBI Taxonomy" id="2484903"/>
    <lineage>
        <taxon>Bacteria</taxon>
        <taxon>Pseudomonadati</taxon>
        <taxon>Spirochaetota</taxon>
        <taxon>Spirochaetia</taxon>
        <taxon>Leptospirales</taxon>
        <taxon>Leptospiraceae</taxon>
        <taxon>Leptospira</taxon>
    </lineage>
</organism>
<keyword evidence="1" id="KW-0560">Oxidoreductase</keyword>
<dbReference type="GO" id="GO:0004497">
    <property type="term" value="F:monooxygenase activity"/>
    <property type="evidence" value="ECO:0007669"/>
    <property type="project" value="UniProtKB-KW"/>
</dbReference>
<dbReference type="SUPFAM" id="SSF54909">
    <property type="entry name" value="Dimeric alpha+beta barrel"/>
    <property type="match status" value="1"/>
</dbReference>
<proteinExistence type="predicted"/>
<dbReference type="Proteomes" id="UP000297649">
    <property type="component" value="Unassembled WGS sequence"/>
</dbReference>
<dbReference type="EMBL" id="RQHU01000019">
    <property type="protein sequence ID" value="TGN13004.1"/>
    <property type="molecule type" value="Genomic_DNA"/>
</dbReference>
<keyword evidence="1" id="KW-0503">Monooxygenase</keyword>
<accession>A0A6H3NVE3</accession>
<sequence length="105" mass="12551">MNQILIDRFQLPKKAMDVFLKRVNINRDFIKNIPGFLGDEVYFCEKNETIFFVTIAKWKDQVSLEKAKALVFSEYQKQNFDMPSFLAQHSIQMEREIYHKLEIIS</sequence>
<dbReference type="RefSeq" id="WP_135743850.1">
    <property type="nucleotide sequence ID" value="NZ_JAIZBL010000002.1"/>
</dbReference>
<keyword evidence="2" id="KW-1185">Reference proteome</keyword>
<dbReference type="AlphaFoldDB" id="A0A6H3NVE3"/>
<name>A0A6H3NVE3_9LEPT</name>